<protein>
    <submittedName>
        <fullName evidence="2">Uncharacterized protein</fullName>
    </submittedName>
</protein>
<name>A0ABM9HVY3_9GAMM</name>
<gene>
    <name evidence="2" type="ORF">MSZNOR_0120</name>
</gene>
<dbReference type="Proteomes" id="UP001162030">
    <property type="component" value="Chromosome"/>
</dbReference>
<sequence length="90" mass="10018">MGMPETLTLIPAYNIVLFAGTTVLRGYVDTRVQRERVGRPSFADKAVNTTTLSERVASVLPKTPFAIGRDSRPPQRLYSRYECALATHYG</sequence>
<evidence type="ECO:0000313" key="2">
    <source>
        <dbReference type="EMBL" id="CAI8722522.1"/>
    </source>
</evidence>
<reference evidence="2 3" key="1">
    <citation type="submission" date="2023-03" db="EMBL/GenBank/DDBJ databases">
        <authorList>
            <person name="Pearce D."/>
        </authorList>
    </citation>
    <scope>NUCLEOTIDE SEQUENCE [LARGE SCALE GENOMIC DNA]</scope>
    <source>
        <strain evidence="2">Msz</strain>
    </source>
</reference>
<proteinExistence type="predicted"/>
<keyword evidence="1" id="KW-0472">Membrane</keyword>
<dbReference type="EMBL" id="OX458333">
    <property type="protein sequence ID" value="CAI8722522.1"/>
    <property type="molecule type" value="Genomic_DNA"/>
</dbReference>
<keyword evidence="3" id="KW-1185">Reference proteome</keyword>
<keyword evidence="1" id="KW-0812">Transmembrane</keyword>
<evidence type="ECO:0000313" key="3">
    <source>
        <dbReference type="Proteomes" id="UP001162030"/>
    </source>
</evidence>
<organism evidence="2 3">
    <name type="scientific">Methylocaldum szegediense</name>
    <dbReference type="NCBI Taxonomy" id="73780"/>
    <lineage>
        <taxon>Bacteria</taxon>
        <taxon>Pseudomonadati</taxon>
        <taxon>Pseudomonadota</taxon>
        <taxon>Gammaproteobacteria</taxon>
        <taxon>Methylococcales</taxon>
        <taxon>Methylococcaceae</taxon>
        <taxon>Methylocaldum</taxon>
    </lineage>
</organism>
<accession>A0ABM9HVY3</accession>
<feature type="transmembrane region" description="Helical" evidence="1">
    <location>
        <begin position="6"/>
        <end position="28"/>
    </location>
</feature>
<keyword evidence="1" id="KW-1133">Transmembrane helix</keyword>
<evidence type="ECO:0000256" key="1">
    <source>
        <dbReference type="SAM" id="Phobius"/>
    </source>
</evidence>